<evidence type="ECO:0000313" key="2">
    <source>
        <dbReference type="EMBL" id="CFX58396.1"/>
    </source>
</evidence>
<gene>
    <name evidence="2" type="ORF">1487</name>
</gene>
<reference evidence="2 3" key="1">
    <citation type="submission" date="2015-03" db="EMBL/GenBank/DDBJ databases">
        <authorList>
            <person name="Murphy D."/>
        </authorList>
    </citation>
    <scope>NUCLEOTIDE SEQUENCE [LARGE SCALE GENOMIC DNA]</scope>
    <source>
        <strain evidence="2 3">OL-4</strain>
    </source>
</reference>
<keyword evidence="1" id="KW-0812">Transmembrane</keyword>
<proteinExistence type="predicted"/>
<keyword evidence="1" id="KW-0472">Membrane</keyword>
<dbReference type="EMBL" id="CGIH01000026">
    <property type="protein sequence ID" value="CFX58396.1"/>
    <property type="molecule type" value="Genomic_DNA"/>
</dbReference>
<keyword evidence="1" id="KW-1133">Transmembrane helix</keyword>
<accession>A0A0E4GAQ5</accession>
<dbReference type="InterPro" id="IPR043723">
    <property type="entry name" value="DUF5665"/>
</dbReference>
<sequence length="102" mass="11732">MDRKPDDHTYLEMLGNKIDELSLDMEKLGIAEYVMMIKNPRRLFWVNFWQGVARGFGMAIGFTVLAALVIYILQRLVVLNTPLIGSFIAEIVNIVQNQLYVK</sequence>
<evidence type="ECO:0000256" key="1">
    <source>
        <dbReference type="SAM" id="Phobius"/>
    </source>
</evidence>
<keyword evidence="3" id="KW-1185">Reference proteome</keyword>
<name>A0A0E4GAQ5_9FIRM</name>
<protein>
    <submittedName>
        <fullName evidence="2">Uncharacterized</fullName>
    </submittedName>
</protein>
<dbReference type="Pfam" id="PF18910">
    <property type="entry name" value="DUF5665"/>
    <property type="match status" value="1"/>
</dbReference>
<dbReference type="STRING" id="690567.1487"/>
<dbReference type="Proteomes" id="UP000045545">
    <property type="component" value="Unassembled WGS sequence"/>
</dbReference>
<organism evidence="2 3">
    <name type="scientific">Syntrophomonas zehnderi OL-4</name>
    <dbReference type="NCBI Taxonomy" id="690567"/>
    <lineage>
        <taxon>Bacteria</taxon>
        <taxon>Bacillati</taxon>
        <taxon>Bacillota</taxon>
        <taxon>Clostridia</taxon>
        <taxon>Eubacteriales</taxon>
        <taxon>Syntrophomonadaceae</taxon>
        <taxon>Syntrophomonas</taxon>
    </lineage>
</organism>
<feature type="transmembrane region" description="Helical" evidence="1">
    <location>
        <begin position="52"/>
        <end position="73"/>
    </location>
</feature>
<dbReference type="AlphaFoldDB" id="A0A0E4GAQ5"/>
<evidence type="ECO:0000313" key="3">
    <source>
        <dbReference type="Proteomes" id="UP000045545"/>
    </source>
</evidence>